<organism evidence="1 2">
    <name type="scientific">Paenibacillus konkukensis</name>
    <dbReference type="NCBI Taxonomy" id="2020716"/>
    <lineage>
        <taxon>Bacteria</taxon>
        <taxon>Bacillati</taxon>
        <taxon>Bacillota</taxon>
        <taxon>Bacilli</taxon>
        <taxon>Bacillales</taxon>
        <taxon>Paenibacillaceae</taxon>
        <taxon>Paenibacillus</taxon>
    </lineage>
</organism>
<evidence type="ECO:0000313" key="2">
    <source>
        <dbReference type="Proteomes" id="UP001057134"/>
    </source>
</evidence>
<sequence length="148" mass="16352">MKKQTIAIMICTVLFLIITAGCSEKTPPLPKVMAGKTLIPVKQSSYCWGKLGCADYGGPKSVLKGQQPTVVAPESNIKVSFNYKEEPSNIKVTQSQDEKPVDIPLKDGYFQAPKQPGIYYYGIFAYWRSDDGKHSHGDTSSDFVIEVQ</sequence>
<name>A0ABY4RLV1_9BACL</name>
<proteinExistence type="predicted"/>
<dbReference type="RefSeq" id="WP_249864563.1">
    <property type="nucleotide sequence ID" value="NZ_CP027059.1"/>
</dbReference>
<reference evidence="1" key="1">
    <citation type="submission" date="2018-02" db="EMBL/GenBank/DDBJ databases">
        <authorList>
            <person name="Kim S.-K."/>
            <person name="Jung H.-I."/>
            <person name="Lee S.-W."/>
        </authorList>
    </citation>
    <scope>NUCLEOTIDE SEQUENCE</scope>
    <source>
        <strain evidence="1">SK3146</strain>
    </source>
</reference>
<evidence type="ECO:0008006" key="3">
    <source>
        <dbReference type="Google" id="ProtNLM"/>
    </source>
</evidence>
<reference evidence="1" key="2">
    <citation type="journal article" date="2021" name="J Anim Sci Technol">
        <title>Complete genome sequence of Paenibacillus konkukensis sp. nov. SK3146 as a potential probiotic strain.</title>
        <authorList>
            <person name="Jung H.I."/>
            <person name="Park S."/>
            <person name="Niu K.M."/>
            <person name="Lee S.W."/>
            <person name="Kothari D."/>
            <person name="Yi K.J."/>
            <person name="Kim S.K."/>
        </authorList>
    </citation>
    <scope>NUCLEOTIDE SEQUENCE</scope>
    <source>
        <strain evidence="1">SK3146</strain>
    </source>
</reference>
<evidence type="ECO:0000313" key="1">
    <source>
        <dbReference type="EMBL" id="UQZ82424.1"/>
    </source>
</evidence>
<keyword evidence="2" id="KW-1185">Reference proteome</keyword>
<gene>
    <name evidence="1" type="ORF">SK3146_01581</name>
</gene>
<protein>
    <recommendedName>
        <fullName evidence="3">Lipoprotein</fullName>
    </recommendedName>
</protein>
<dbReference type="EMBL" id="CP027059">
    <property type="protein sequence ID" value="UQZ82424.1"/>
    <property type="molecule type" value="Genomic_DNA"/>
</dbReference>
<accession>A0ABY4RLV1</accession>
<dbReference type="PROSITE" id="PS51257">
    <property type="entry name" value="PROKAR_LIPOPROTEIN"/>
    <property type="match status" value="1"/>
</dbReference>
<dbReference type="Proteomes" id="UP001057134">
    <property type="component" value="Chromosome"/>
</dbReference>